<name>A0ABT1JMW4_ACTCY</name>
<sequence length="277" mass="28386">MTNPLIAPDYSGGDKLDAVVMVEAAGDAVTAVQNGDWLEAGVNIGAAGLDALAVVADPFGTLLTSAFAWFIEHVPPLPDLLNCLAGNPDVVHTNAATWGNVADSLGQSSQDMGDIVRADTEGWEGPAVEAYRPVAMGQAAAIQAASIAANGVGVALTAGATVVSVVRTIVRDLIAEAMSELVQWLIRAAAAAGLTLGLATPVLVADGIRLVMKWANKVQDWIQKAVLSITGLSKHVAKLGDVLTDVAQTLAIAVPKNLAVYSTQVDDKPFATGESSA</sequence>
<comment type="caution">
    <text evidence="1">The sequence shown here is derived from an EMBL/GenBank/DDBJ whole genome shotgun (WGS) entry which is preliminary data.</text>
</comment>
<reference evidence="1 2" key="1">
    <citation type="submission" date="2013-07" db="EMBL/GenBank/DDBJ databases">
        <authorList>
            <consortium name="DOE Joint Genome Institute"/>
            <person name="Reeve W."/>
            <person name="Huntemann M."/>
            <person name="Han J."/>
            <person name="Chen A."/>
            <person name="Kyrpides N."/>
            <person name="Mavromatis K."/>
            <person name="Markowitz V."/>
            <person name="Palaniappan K."/>
            <person name="Ivanova N."/>
            <person name="Schaumberg A."/>
            <person name="Pati A."/>
            <person name="Liolios K."/>
            <person name="Nordberg H.P."/>
            <person name="Cantor M.N."/>
            <person name="Hua S.X."/>
            <person name="Woyke T."/>
        </authorList>
    </citation>
    <scope>NUCLEOTIDE SEQUENCE [LARGE SCALE GENOMIC DNA]</scope>
    <source>
        <strain evidence="1 2">DSM 43889</strain>
    </source>
</reference>
<evidence type="ECO:0000313" key="1">
    <source>
        <dbReference type="EMBL" id="MCP2333692.1"/>
    </source>
</evidence>
<evidence type="ECO:0000313" key="2">
    <source>
        <dbReference type="Proteomes" id="UP000791080"/>
    </source>
</evidence>
<accession>A0ABT1JMW4</accession>
<dbReference type="Proteomes" id="UP000791080">
    <property type="component" value="Unassembled WGS sequence"/>
</dbReference>
<keyword evidence="2" id="KW-1185">Reference proteome</keyword>
<gene>
    <name evidence="1" type="ORF">G443_003962</name>
</gene>
<organism evidence="1 2">
    <name type="scientific">Actinoalloteichus caeruleus DSM 43889</name>
    <dbReference type="NCBI Taxonomy" id="1120930"/>
    <lineage>
        <taxon>Bacteria</taxon>
        <taxon>Bacillati</taxon>
        <taxon>Actinomycetota</taxon>
        <taxon>Actinomycetes</taxon>
        <taxon>Pseudonocardiales</taxon>
        <taxon>Pseudonocardiaceae</taxon>
        <taxon>Actinoalloteichus</taxon>
        <taxon>Actinoalloteichus cyanogriseus</taxon>
    </lineage>
</organism>
<protein>
    <submittedName>
        <fullName evidence="1">Uncharacterized protein</fullName>
    </submittedName>
</protein>
<dbReference type="EMBL" id="AUBJ02000001">
    <property type="protein sequence ID" value="MCP2333692.1"/>
    <property type="molecule type" value="Genomic_DNA"/>
</dbReference>
<dbReference type="RefSeq" id="WP_026419325.1">
    <property type="nucleotide sequence ID" value="NZ_AUBJ02000001.1"/>
</dbReference>
<proteinExistence type="predicted"/>
<reference evidence="1 2" key="2">
    <citation type="submission" date="2022-06" db="EMBL/GenBank/DDBJ databases">
        <title>Genomic Encyclopedia of Type Strains, Phase I: the one thousand microbial genomes (KMG-I) project.</title>
        <authorList>
            <person name="Kyrpides N."/>
        </authorList>
    </citation>
    <scope>NUCLEOTIDE SEQUENCE [LARGE SCALE GENOMIC DNA]</scope>
    <source>
        <strain evidence="1 2">DSM 43889</strain>
    </source>
</reference>